<dbReference type="SUPFAM" id="SSF52540">
    <property type="entry name" value="P-loop containing nucleoside triphosphate hydrolases"/>
    <property type="match status" value="1"/>
</dbReference>
<dbReference type="GO" id="GO:0005524">
    <property type="term" value="F:ATP binding"/>
    <property type="evidence" value="ECO:0007669"/>
    <property type="project" value="UniProtKB-KW"/>
</dbReference>
<keyword evidence="10" id="KW-1185">Reference proteome</keyword>
<sequence length="346" mass="37381">MTQSNADPANKLLEIRDVNVTLSSRGKPALSVLDGVSLSVGKGEIVGVVGESGCGKSVLSLSVLGLLPAALRLSGGEIEYAGTHRLDRMSQDELRRFRGKEAAMIFQDPMSSLNPGLTIGPQLTEMIRLHLSSSRKEARERAAQLLHKVGLPRPESLLREYPHRLSGGMRQRVMIAMAMSCRPGLLIADEPTTALDVTTQAQIMTLMRGIRDEDGTSVLLISHDLGVIADMSDRIAVMYAGQIVEQGSARDIFDRPAHPYTIGLLSAIPSPSKKREKLFAIPGAVPALHERGQGCRFAPRCRAAEDRCYASAPPLVRVQGEHLARCFLVEEKGANAHEPVRTGAVS</sequence>
<name>A0ABV5KV49_9BACL</name>
<dbReference type="InterPro" id="IPR050388">
    <property type="entry name" value="ABC_Ni/Peptide_Import"/>
</dbReference>
<evidence type="ECO:0000256" key="2">
    <source>
        <dbReference type="ARBA" id="ARBA00005417"/>
    </source>
</evidence>
<evidence type="ECO:0000313" key="9">
    <source>
        <dbReference type="EMBL" id="MFB9328083.1"/>
    </source>
</evidence>
<dbReference type="Gene3D" id="3.40.50.300">
    <property type="entry name" value="P-loop containing nucleotide triphosphate hydrolases"/>
    <property type="match status" value="1"/>
</dbReference>
<evidence type="ECO:0000313" key="10">
    <source>
        <dbReference type="Proteomes" id="UP001589747"/>
    </source>
</evidence>
<organism evidence="9 10">
    <name type="scientific">Paenibacillus aurantiacus</name>
    <dbReference type="NCBI Taxonomy" id="1936118"/>
    <lineage>
        <taxon>Bacteria</taxon>
        <taxon>Bacillati</taxon>
        <taxon>Bacillota</taxon>
        <taxon>Bacilli</taxon>
        <taxon>Bacillales</taxon>
        <taxon>Paenibacillaceae</taxon>
        <taxon>Paenibacillus</taxon>
    </lineage>
</organism>
<keyword evidence="5" id="KW-0547">Nucleotide-binding</keyword>
<dbReference type="NCBIfam" id="TIGR01727">
    <property type="entry name" value="oligo_HPY"/>
    <property type="match status" value="1"/>
</dbReference>
<dbReference type="Proteomes" id="UP001589747">
    <property type="component" value="Unassembled WGS sequence"/>
</dbReference>
<dbReference type="PROSITE" id="PS00211">
    <property type="entry name" value="ABC_TRANSPORTER_1"/>
    <property type="match status" value="1"/>
</dbReference>
<evidence type="ECO:0000256" key="6">
    <source>
        <dbReference type="ARBA" id="ARBA00022840"/>
    </source>
</evidence>
<dbReference type="InterPro" id="IPR003593">
    <property type="entry name" value="AAA+_ATPase"/>
</dbReference>
<evidence type="ECO:0000256" key="5">
    <source>
        <dbReference type="ARBA" id="ARBA00022741"/>
    </source>
</evidence>
<accession>A0ABV5KV49</accession>
<dbReference type="InterPro" id="IPR027417">
    <property type="entry name" value="P-loop_NTPase"/>
</dbReference>
<dbReference type="Pfam" id="PF00005">
    <property type="entry name" value="ABC_tran"/>
    <property type="match status" value="1"/>
</dbReference>
<keyword evidence="4" id="KW-1003">Cell membrane</keyword>
<protein>
    <submittedName>
        <fullName evidence="9">ABC transporter ATP-binding protein</fullName>
    </submittedName>
</protein>
<dbReference type="InterPro" id="IPR017871">
    <property type="entry name" value="ABC_transporter-like_CS"/>
</dbReference>
<keyword evidence="3" id="KW-0813">Transport</keyword>
<reference evidence="9 10" key="1">
    <citation type="submission" date="2024-09" db="EMBL/GenBank/DDBJ databases">
        <authorList>
            <person name="Sun Q."/>
            <person name="Mori K."/>
        </authorList>
    </citation>
    <scope>NUCLEOTIDE SEQUENCE [LARGE SCALE GENOMIC DNA]</scope>
    <source>
        <strain evidence="9 10">TISTR 2452</strain>
    </source>
</reference>
<dbReference type="EMBL" id="JBHMDO010000033">
    <property type="protein sequence ID" value="MFB9328083.1"/>
    <property type="molecule type" value="Genomic_DNA"/>
</dbReference>
<dbReference type="CDD" id="cd03257">
    <property type="entry name" value="ABC_NikE_OppD_transporters"/>
    <property type="match status" value="1"/>
</dbReference>
<keyword evidence="7" id="KW-0472">Membrane</keyword>
<evidence type="ECO:0000256" key="1">
    <source>
        <dbReference type="ARBA" id="ARBA00004202"/>
    </source>
</evidence>
<keyword evidence="6 9" id="KW-0067">ATP-binding</keyword>
<dbReference type="PANTHER" id="PTHR43297:SF2">
    <property type="entry name" value="DIPEPTIDE TRANSPORT ATP-BINDING PROTEIN DPPD"/>
    <property type="match status" value="1"/>
</dbReference>
<dbReference type="RefSeq" id="WP_377497044.1">
    <property type="nucleotide sequence ID" value="NZ_JBHMDO010000033.1"/>
</dbReference>
<comment type="similarity">
    <text evidence="2">Belongs to the ABC transporter superfamily.</text>
</comment>
<dbReference type="PROSITE" id="PS50893">
    <property type="entry name" value="ABC_TRANSPORTER_2"/>
    <property type="match status" value="1"/>
</dbReference>
<evidence type="ECO:0000256" key="3">
    <source>
        <dbReference type="ARBA" id="ARBA00022448"/>
    </source>
</evidence>
<dbReference type="PANTHER" id="PTHR43297">
    <property type="entry name" value="OLIGOPEPTIDE TRANSPORT ATP-BINDING PROTEIN APPD"/>
    <property type="match status" value="1"/>
</dbReference>
<dbReference type="Pfam" id="PF08352">
    <property type="entry name" value="oligo_HPY"/>
    <property type="match status" value="1"/>
</dbReference>
<dbReference type="InterPro" id="IPR013563">
    <property type="entry name" value="Oligopep_ABC_C"/>
</dbReference>
<evidence type="ECO:0000256" key="7">
    <source>
        <dbReference type="ARBA" id="ARBA00023136"/>
    </source>
</evidence>
<feature type="domain" description="ABC transporter" evidence="8">
    <location>
        <begin position="15"/>
        <end position="265"/>
    </location>
</feature>
<dbReference type="SMART" id="SM00382">
    <property type="entry name" value="AAA"/>
    <property type="match status" value="1"/>
</dbReference>
<gene>
    <name evidence="9" type="ORF">ACFFSY_19320</name>
</gene>
<dbReference type="InterPro" id="IPR003439">
    <property type="entry name" value="ABC_transporter-like_ATP-bd"/>
</dbReference>
<evidence type="ECO:0000256" key="4">
    <source>
        <dbReference type="ARBA" id="ARBA00022475"/>
    </source>
</evidence>
<evidence type="ECO:0000259" key="8">
    <source>
        <dbReference type="PROSITE" id="PS50893"/>
    </source>
</evidence>
<comment type="subcellular location">
    <subcellularLocation>
        <location evidence="1">Cell membrane</location>
        <topology evidence="1">Peripheral membrane protein</topology>
    </subcellularLocation>
</comment>
<comment type="caution">
    <text evidence="9">The sequence shown here is derived from an EMBL/GenBank/DDBJ whole genome shotgun (WGS) entry which is preliminary data.</text>
</comment>
<proteinExistence type="inferred from homology"/>